<reference evidence="1 2" key="1">
    <citation type="submission" date="2020-04" db="EMBL/GenBank/DDBJ databases">
        <authorList>
            <person name="Wallbank WR R."/>
            <person name="Pardo Diaz C."/>
            <person name="Kozak K."/>
            <person name="Martin S."/>
            <person name="Jiggins C."/>
            <person name="Moest M."/>
            <person name="Warren A I."/>
            <person name="Byers J.R.P. K."/>
            <person name="Montejo-Kovacevich G."/>
            <person name="Yen C E."/>
        </authorList>
    </citation>
    <scope>NUCLEOTIDE SEQUENCE [LARGE SCALE GENOMIC DNA]</scope>
</reference>
<gene>
    <name evidence="1" type="ORF">APLA_LOCUS1137</name>
</gene>
<dbReference type="EMBL" id="CADEBC010000088">
    <property type="protein sequence ID" value="CAB3222525.1"/>
    <property type="molecule type" value="Genomic_DNA"/>
</dbReference>
<dbReference type="OrthoDB" id="10564433at2759"/>
<proteinExistence type="predicted"/>
<dbReference type="Proteomes" id="UP000494106">
    <property type="component" value="Unassembled WGS sequence"/>
</dbReference>
<evidence type="ECO:0000313" key="2">
    <source>
        <dbReference type="Proteomes" id="UP000494106"/>
    </source>
</evidence>
<accession>A0A8S0YS02</accession>
<name>A0A8S0YS02_ARCPL</name>
<protein>
    <submittedName>
        <fullName evidence="1">Uncharacterized protein</fullName>
    </submittedName>
</protein>
<keyword evidence="2" id="KW-1185">Reference proteome</keyword>
<comment type="caution">
    <text evidence="1">The sequence shown here is derived from an EMBL/GenBank/DDBJ whole genome shotgun (WGS) entry which is preliminary data.</text>
</comment>
<sequence>MLTGINERTRLASVLGLSGVTARYLEEKAEKRVATHRPAAYPGRGLVSVSAVHALSGIRAWEALLQGGGGFVQSLCQHMSQDCAGRLTGEAPCWRNCAKAKLENTHHNAFHLECP</sequence>
<evidence type="ECO:0000313" key="1">
    <source>
        <dbReference type="EMBL" id="CAB3222525.1"/>
    </source>
</evidence>
<dbReference type="AlphaFoldDB" id="A0A8S0YS02"/>
<organism evidence="1 2">
    <name type="scientific">Arctia plantaginis</name>
    <name type="common">Wood tiger moth</name>
    <name type="synonym">Phalaena plantaginis</name>
    <dbReference type="NCBI Taxonomy" id="874455"/>
    <lineage>
        <taxon>Eukaryota</taxon>
        <taxon>Metazoa</taxon>
        <taxon>Ecdysozoa</taxon>
        <taxon>Arthropoda</taxon>
        <taxon>Hexapoda</taxon>
        <taxon>Insecta</taxon>
        <taxon>Pterygota</taxon>
        <taxon>Neoptera</taxon>
        <taxon>Endopterygota</taxon>
        <taxon>Lepidoptera</taxon>
        <taxon>Glossata</taxon>
        <taxon>Ditrysia</taxon>
        <taxon>Noctuoidea</taxon>
        <taxon>Erebidae</taxon>
        <taxon>Arctiinae</taxon>
        <taxon>Arctia</taxon>
    </lineage>
</organism>